<dbReference type="EMBL" id="KE361639">
    <property type="protein sequence ID" value="EPQ27379.1"/>
    <property type="molecule type" value="Genomic_DNA"/>
</dbReference>
<dbReference type="InterPro" id="IPR036259">
    <property type="entry name" value="MFS_trans_sf"/>
</dbReference>
<dbReference type="GO" id="GO:0016020">
    <property type="term" value="C:membrane"/>
    <property type="evidence" value="ECO:0007669"/>
    <property type="project" value="UniProtKB-SubCell"/>
</dbReference>
<keyword evidence="4 7" id="KW-1133">Transmembrane helix</keyword>
<evidence type="ECO:0000256" key="2">
    <source>
        <dbReference type="ARBA" id="ARBA00022448"/>
    </source>
</evidence>
<feature type="compositionally biased region" description="Basic and acidic residues" evidence="6">
    <location>
        <begin position="1"/>
        <end position="21"/>
    </location>
</feature>
<evidence type="ECO:0000313" key="9">
    <source>
        <dbReference type="Proteomes" id="UP000053664"/>
    </source>
</evidence>
<dbReference type="Pfam" id="PF07690">
    <property type="entry name" value="MFS_1"/>
    <property type="match status" value="1"/>
</dbReference>
<dbReference type="GO" id="GO:0022857">
    <property type="term" value="F:transmembrane transporter activity"/>
    <property type="evidence" value="ECO:0007669"/>
    <property type="project" value="InterPro"/>
</dbReference>
<dbReference type="InterPro" id="IPR011701">
    <property type="entry name" value="MFS"/>
</dbReference>
<accession>A0A061H4K7</accession>
<dbReference type="PANTHER" id="PTHR43791">
    <property type="entry name" value="PERMEASE-RELATED"/>
    <property type="match status" value="1"/>
</dbReference>
<evidence type="ECO:0000256" key="1">
    <source>
        <dbReference type="ARBA" id="ARBA00004141"/>
    </source>
</evidence>
<dbReference type="eggNOG" id="KOG2533">
    <property type="taxonomic scope" value="Eukaryota"/>
</dbReference>
<feature type="transmembrane region" description="Helical" evidence="7">
    <location>
        <begin position="236"/>
        <end position="258"/>
    </location>
</feature>
<evidence type="ECO:0000256" key="4">
    <source>
        <dbReference type="ARBA" id="ARBA00022989"/>
    </source>
</evidence>
<organism evidence="8 9">
    <name type="scientific">Pseudozyma flocculosa PF-1</name>
    <dbReference type="NCBI Taxonomy" id="1277687"/>
    <lineage>
        <taxon>Eukaryota</taxon>
        <taxon>Fungi</taxon>
        <taxon>Dikarya</taxon>
        <taxon>Basidiomycota</taxon>
        <taxon>Ustilaginomycotina</taxon>
        <taxon>Ustilaginomycetes</taxon>
        <taxon>Ustilaginales</taxon>
        <taxon>Ustilaginaceae</taxon>
        <taxon>Pseudozyma</taxon>
    </lineage>
</organism>
<dbReference type="AlphaFoldDB" id="A0A061H4K7"/>
<evidence type="ECO:0000256" key="5">
    <source>
        <dbReference type="ARBA" id="ARBA00023136"/>
    </source>
</evidence>
<feature type="transmembrane region" description="Helical" evidence="7">
    <location>
        <begin position="373"/>
        <end position="391"/>
    </location>
</feature>
<feature type="transmembrane region" description="Helical" evidence="7">
    <location>
        <begin position="174"/>
        <end position="194"/>
    </location>
</feature>
<keyword evidence="2" id="KW-0813">Transport</keyword>
<name>A0A061H4K7_9BASI</name>
<dbReference type="HOGENOM" id="CLU_001265_0_1_1"/>
<evidence type="ECO:0000256" key="6">
    <source>
        <dbReference type="SAM" id="MobiDB-lite"/>
    </source>
</evidence>
<dbReference type="FunFam" id="1.20.1250.20:FF:000018">
    <property type="entry name" value="MFS transporter permease"/>
    <property type="match status" value="1"/>
</dbReference>
<protein>
    <recommendedName>
        <fullName evidence="10">Major facilitator superfamily (MFS) profile domain-containing protein</fullName>
    </recommendedName>
</protein>
<comment type="subcellular location">
    <subcellularLocation>
        <location evidence="1">Membrane</location>
        <topology evidence="1">Multi-pass membrane protein</topology>
    </subcellularLocation>
</comment>
<dbReference type="RefSeq" id="XP_007880639.1">
    <property type="nucleotide sequence ID" value="XM_007882448.1"/>
</dbReference>
<keyword evidence="5 7" id="KW-0472">Membrane</keyword>
<evidence type="ECO:0000256" key="7">
    <source>
        <dbReference type="SAM" id="Phobius"/>
    </source>
</evidence>
<dbReference type="PANTHER" id="PTHR43791:SF3">
    <property type="entry name" value="MAJOR FACILITATOR SUPERFAMILY (MFS) PROFILE DOMAIN-CONTAINING PROTEIN"/>
    <property type="match status" value="1"/>
</dbReference>
<gene>
    <name evidence="8" type="ORF">PFL1_04918</name>
</gene>
<dbReference type="Proteomes" id="UP000053664">
    <property type="component" value="Unassembled WGS sequence"/>
</dbReference>
<dbReference type="OrthoDB" id="3639251at2759"/>
<feature type="transmembrane region" description="Helical" evidence="7">
    <location>
        <begin position="145"/>
        <end position="162"/>
    </location>
</feature>
<sequence>MADRPAHHIDSRSSDEKEDKVAVGTTDAPFHSEPELGYTRQEAADAHELTGGFSDINSGFDEQEIKRVRTRIDRRLLPILGALYSIALIDRTNLSAARIAGAEKDLKLNVGQNYTIATLIFFVPYIIFEMPSNLLLRKIGPAKQLSAIATLWGIVMMAQGFVKDWKQLVVTRFFTGLLEAGFFPACVLLVSCFYVRRESQVRMSAFYLVSVGFSGFSNIIAYGISKMNGLGGLAGWRWIFIMEGLATIVLGVSAYWLIIDFPDRAVETGFLKPEERDLILTRIQRDRGDAEADPLTMAKLRKYALDIKPWIYGIMFMNTTLPTYAYAFFLPVILRGMGYSIRDTFLLGAAPYCVAMVMAFGFALISDRFFTRIPVIVTQCLLTIVGLAMLFDTTNKNVMLAGAFLGVSGANGNIPAILNFSQNNIVGQSKRSFVSVVVVSFGGIGGIFASCVYQSKDAPLYRPGLYATMACQAFNVVACLCFAIYFSWANKKVREGKKVVEGKPGFTYTI</sequence>
<feature type="transmembrane region" description="Helical" evidence="7">
    <location>
        <begin position="76"/>
        <end position="94"/>
    </location>
</feature>
<feature type="transmembrane region" description="Helical" evidence="7">
    <location>
        <begin position="465"/>
        <end position="488"/>
    </location>
</feature>
<evidence type="ECO:0000256" key="3">
    <source>
        <dbReference type="ARBA" id="ARBA00022692"/>
    </source>
</evidence>
<dbReference type="Gene3D" id="1.20.1250.20">
    <property type="entry name" value="MFS general substrate transporter like domains"/>
    <property type="match status" value="2"/>
</dbReference>
<feature type="transmembrane region" description="Helical" evidence="7">
    <location>
        <begin position="114"/>
        <end position="136"/>
    </location>
</feature>
<evidence type="ECO:0000313" key="8">
    <source>
        <dbReference type="EMBL" id="EPQ27379.1"/>
    </source>
</evidence>
<dbReference type="KEGG" id="pfp:PFL1_04918"/>
<dbReference type="GeneID" id="19319018"/>
<reference evidence="8 9" key="1">
    <citation type="journal article" date="2013" name="Plant Cell">
        <title>The transition from a phytopathogenic smut ancestor to an anamorphic biocontrol agent deciphered by comparative whole-genome analysis.</title>
        <authorList>
            <person name="Lefebvre F."/>
            <person name="Joly D.L."/>
            <person name="Labbe C."/>
            <person name="Teichmann B."/>
            <person name="Linning R."/>
            <person name="Belzile F."/>
            <person name="Bakkeren G."/>
            <person name="Belanger R.R."/>
        </authorList>
    </citation>
    <scope>NUCLEOTIDE SEQUENCE [LARGE SCALE GENOMIC DNA]</scope>
    <source>
        <strain evidence="8 9">PF-1</strain>
    </source>
</reference>
<feature type="transmembrane region" description="Helical" evidence="7">
    <location>
        <begin position="432"/>
        <end position="453"/>
    </location>
</feature>
<feature type="region of interest" description="Disordered" evidence="6">
    <location>
        <begin position="1"/>
        <end position="35"/>
    </location>
</feature>
<feature type="transmembrane region" description="Helical" evidence="7">
    <location>
        <begin position="206"/>
        <end position="224"/>
    </location>
</feature>
<evidence type="ECO:0008006" key="10">
    <source>
        <dbReference type="Google" id="ProtNLM"/>
    </source>
</evidence>
<feature type="transmembrane region" description="Helical" evidence="7">
    <location>
        <begin position="345"/>
        <end position="366"/>
    </location>
</feature>
<keyword evidence="3 7" id="KW-0812">Transmembrane</keyword>
<dbReference type="SUPFAM" id="SSF103473">
    <property type="entry name" value="MFS general substrate transporter"/>
    <property type="match status" value="1"/>
</dbReference>
<proteinExistence type="predicted"/>
<feature type="transmembrane region" description="Helical" evidence="7">
    <location>
        <begin position="397"/>
        <end position="420"/>
    </location>
</feature>
<feature type="transmembrane region" description="Helical" evidence="7">
    <location>
        <begin position="310"/>
        <end position="333"/>
    </location>
</feature>